<evidence type="ECO:0000313" key="1">
    <source>
        <dbReference type="EMBL" id="AHI33029.1"/>
    </source>
</evidence>
<sequence>MHRFILAGEENRLRFGWRYEDREYEEVTVTSTSPVLTDPLTGDLTERSSNERADKARILEASWRIGLNEVFSVEPSVSWGQYTSNVDSADYDKTVAGVTLRADF</sequence>
<organism evidence="1 2">
    <name type="scientific">Marinobacter salarius</name>
    <dbReference type="NCBI Taxonomy" id="1420917"/>
    <lineage>
        <taxon>Bacteria</taxon>
        <taxon>Pseudomonadati</taxon>
        <taxon>Pseudomonadota</taxon>
        <taxon>Gammaproteobacteria</taxon>
        <taxon>Pseudomonadales</taxon>
        <taxon>Marinobacteraceae</taxon>
        <taxon>Marinobacter</taxon>
    </lineage>
</organism>
<proteinExistence type="predicted"/>
<evidence type="ECO:0000313" key="2">
    <source>
        <dbReference type="Proteomes" id="UP000035081"/>
    </source>
</evidence>
<dbReference type="KEGG" id="msr:AU15_05220"/>
<dbReference type="EMBL" id="CP007152">
    <property type="protein sequence ID" value="AHI33029.1"/>
    <property type="molecule type" value="Genomic_DNA"/>
</dbReference>
<accession>W5YW05</accession>
<protein>
    <recommendedName>
        <fullName evidence="3">DUF560 domain-containing protein</fullName>
    </recommendedName>
</protein>
<dbReference type="Proteomes" id="UP000035081">
    <property type="component" value="Chromosome"/>
</dbReference>
<reference evidence="1 2" key="1">
    <citation type="journal article" date="2014" name="Genome Announc.">
        <title>Draft Genome Sequences of Marinobacter similis A3d10T and Marinobacter salarius R9SW1T.</title>
        <authorList>
            <person name="Ivanova E.P."/>
            <person name="Ng H.J."/>
            <person name="Webb H.K."/>
            <person name="Feng G."/>
            <person name="Oshima K."/>
            <person name="Hattori M."/>
            <person name="Ohkuma M."/>
            <person name="Sergeev A.F."/>
            <person name="Mikhailov V.V."/>
            <person name="Crawford R.J."/>
            <person name="Sawabe T."/>
        </authorList>
    </citation>
    <scope>NUCLEOTIDE SEQUENCE [LARGE SCALE GENOMIC DNA]</scope>
    <source>
        <strain evidence="2">A3d10 and R9SW1</strain>
    </source>
</reference>
<gene>
    <name evidence="1" type="ORF">AU15_05220</name>
</gene>
<dbReference type="HOGENOM" id="CLU_2246786_0_0_6"/>
<evidence type="ECO:0008006" key="3">
    <source>
        <dbReference type="Google" id="ProtNLM"/>
    </source>
</evidence>
<dbReference type="AlphaFoldDB" id="W5YW05"/>
<name>W5YW05_9GAMM</name>